<keyword evidence="4" id="KW-1185">Reference proteome</keyword>
<dbReference type="STRING" id="1445577.A0A010R2A6"/>
<dbReference type="InterPro" id="IPR022137">
    <property type="entry name" value="Znf_prot_DUF3669"/>
</dbReference>
<dbReference type="eggNOG" id="ENOG502SHT4">
    <property type="taxonomic scope" value="Eukaryota"/>
</dbReference>
<feature type="region of interest" description="Disordered" evidence="1">
    <location>
        <begin position="1"/>
        <end position="21"/>
    </location>
</feature>
<accession>A0A010R2A6</accession>
<dbReference type="OrthoDB" id="2993351at2759"/>
<feature type="region of interest" description="Disordered" evidence="1">
    <location>
        <begin position="391"/>
        <end position="412"/>
    </location>
</feature>
<dbReference type="PANTHER" id="PTHR40780:SF2">
    <property type="entry name" value="DUF3669 DOMAIN-CONTAINING PROTEIN"/>
    <property type="match status" value="1"/>
</dbReference>
<gene>
    <name evidence="3" type="ORF">CFIO01_01240</name>
</gene>
<dbReference type="EMBL" id="JARH01000269">
    <property type="protein sequence ID" value="EXF82870.1"/>
    <property type="molecule type" value="Genomic_DNA"/>
</dbReference>
<dbReference type="HOGENOM" id="CLU_039531_0_0_1"/>
<dbReference type="PANTHER" id="PTHR40780">
    <property type="entry name" value="DUF3669 DOMAIN-CONTAINING PROTEIN"/>
    <property type="match status" value="1"/>
</dbReference>
<evidence type="ECO:0000313" key="3">
    <source>
        <dbReference type="EMBL" id="EXF82870.1"/>
    </source>
</evidence>
<protein>
    <recommendedName>
        <fullName evidence="2">DUF3669 domain-containing protein</fullName>
    </recommendedName>
</protein>
<dbReference type="AlphaFoldDB" id="A0A010R2A6"/>
<dbReference type="Pfam" id="PF12417">
    <property type="entry name" value="DUF3669"/>
    <property type="match status" value="1"/>
</dbReference>
<evidence type="ECO:0000313" key="4">
    <source>
        <dbReference type="Proteomes" id="UP000020467"/>
    </source>
</evidence>
<name>A0A010R2A6_9PEZI</name>
<dbReference type="Proteomes" id="UP000020467">
    <property type="component" value="Unassembled WGS sequence"/>
</dbReference>
<feature type="domain" description="DUF3669" evidence="2">
    <location>
        <begin position="294"/>
        <end position="361"/>
    </location>
</feature>
<sequence length="448" mass="51414">MDSPTKTNDEPTYETTDHTKSQEAVEKLTSYLSLTTQLDSESLLRLKEGQVAERRTEELEQIGEGFCATIYDFGSTGQVIKQAKELRKFPELLVDYVAHQKVYAAGLHMALQVCIPHPAEFFRPEQLGEWYNEHRASGKLPDDRTLVSRNMAVLVSERIPALPLEIRRALIEVFCPREQRIAARVIQRNNNCLARLYLGRRRQNTRVEGGFELRNFEMTLDKMEILNLDPLQYVAPMAEALAFMHWETKHDAFDVEFVLASSPKPTTQTAEWASVKTTREPIEGSEIQRKAVQVWLLDFNQVGEITMDNKGVRRAVRGFWDNDPYYPRPTLEEDSHTTEAKLWRKFKQVYLATSSKILKDDELATTFIEAVELEGKKRLVCAPVLQGPPKASAGVTMPLRSSGKKKQRSYVDFDEEKSPLHNRHIYLSLGWPRRQIEGQDNSNFISLK</sequence>
<evidence type="ECO:0000256" key="1">
    <source>
        <dbReference type="SAM" id="MobiDB-lite"/>
    </source>
</evidence>
<proteinExistence type="predicted"/>
<reference evidence="3 4" key="1">
    <citation type="submission" date="2014-02" db="EMBL/GenBank/DDBJ databases">
        <title>The genome sequence of Colletotrichum fioriniae PJ7.</title>
        <authorList>
            <person name="Baroncelli R."/>
            <person name="Thon M.R."/>
        </authorList>
    </citation>
    <scope>NUCLEOTIDE SEQUENCE [LARGE SCALE GENOMIC DNA]</scope>
    <source>
        <strain evidence="3 4">PJ7</strain>
    </source>
</reference>
<organism evidence="3 4">
    <name type="scientific">Colletotrichum fioriniae PJ7</name>
    <dbReference type="NCBI Taxonomy" id="1445577"/>
    <lineage>
        <taxon>Eukaryota</taxon>
        <taxon>Fungi</taxon>
        <taxon>Dikarya</taxon>
        <taxon>Ascomycota</taxon>
        <taxon>Pezizomycotina</taxon>
        <taxon>Sordariomycetes</taxon>
        <taxon>Hypocreomycetidae</taxon>
        <taxon>Glomerellales</taxon>
        <taxon>Glomerellaceae</taxon>
        <taxon>Colletotrichum</taxon>
        <taxon>Colletotrichum acutatum species complex</taxon>
    </lineage>
</organism>
<evidence type="ECO:0000259" key="2">
    <source>
        <dbReference type="Pfam" id="PF12417"/>
    </source>
</evidence>
<comment type="caution">
    <text evidence="3">The sequence shown here is derived from an EMBL/GenBank/DDBJ whole genome shotgun (WGS) entry which is preliminary data.</text>
</comment>
<dbReference type="KEGG" id="cfj:CFIO01_01240"/>